<feature type="binding site" evidence="20">
    <location>
        <position position="331"/>
    </location>
    <ligand>
        <name>UDP-N-acetyl-alpha-D-glucosamine</name>
        <dbReference type="ChEBI" id="CHEBI:57705"/>
    </ligand>
</feature>
<feature type="region of interest" description="Linker" evidence="20">
    <location>
        <begin position="229"/>
        <end position="249"/>
    </location>
</feature>
<evidence type="ECO:0000313" key="23">
    <source>
        <dbReference type="Proteomes" id="UP000660861"/>
    </source>
</evidence>
<evidence type="ECO:0000256" key="1">
    <source>
        <dbReference type="ARBA" id="ARBA00004496"/>
    </source>
</evidence>
<feature type="region of interest" description="Pyrophosphorylase" evidence="20">
    <location>
        <begin position="1"/>
        <end position="228"/>
    </location>
</feature>
<feature type="region of interest" description="N-acetyltransferase" evidence="20">
    <location>
        <begin position="250"/>
        <end position="454"/>
    </location>
</feature>
<comment type="pathway">
    <text evidence="2 20">Nucleotide-sugar biosynthesis; UDP-N-acetyl-alpha-D-glucosamine biosynthesis; N-acetyl-alpha-D-glucosamine 1-phosphate from alpha-D-glucosamine 6-phosphate (route II): step 2/2.</text>
</comment>
<evidence type="ECO:0000256" key="6">
    <source>
        <dbReference type="ARBA" id="ARBA00022490"/>
    </source>
</evidence>
<organism evidence="22 23">
    <name type="scientific">Zongyangia hominis</name>
    <dbReference type="NCBI Taxonomy" id="2763677"/>
    <lineage>
        <taxon>Bacteria</taxon>
        <taxon>Bacillati</taxon>
        <taxon>Bacillota</taxon>
        <taxon>Clostridia</taxon>
        <taxon>Eubacteriales</taxon>
        <taxon>Oscillospiraceae</taxon>
        <taxon>Zongyangia</taxon>
    </lineage>
</organism>
<protein>
    <recommendedName>
        <fullName evidence="20">Bifunctional protein GlmU</fullName>
    </recommendedName>
    <domain>
        <recommendedName>
            <fullName evidence="20">UDP-N-acetylglucosamine pyrophosphorylase</fullName>
            <ecNumber evidence="20">2.7.7.23</ecNumber>
        </recommendedName>
        <alternativeName>
            <fullName evidence="20">N-acetylglucosamine-1-phosphate uridyltransferase</fullName>
        </alternativeName>
    </domain>
    <domain>
        <recommendedName>
            <fullName evidence="20">Glucosamine-1-phosphate N-acetyltransferase</fullName>
            <ecNumber evidence="20">2.3.1.157</ecNumber>
        </recommendedName>
    </domain>
</protein>
<evidence type="ECO:0000256" key="16">
    <source>
        <dbReference type="ARBA" id="ARBA00023316"/>
    </source>
</evidence>
<feature type="binding site" evidence="20">
    <location>
        <position position="364"/>
    </location>
    <ligand>
        <name>UDP-N-acetyl-alpha-D-glucosamine</name>
        <dbReference type="ChEBI" id="CHEBI:57705"/>
    </ligand>
</feature>
<evidence type="ECO:0000256" key="17">
    <source>
        <dbReference type="ARBA" id="ARBA00048247"/>
    </source>
</evidence>
<evidence type="ECO:0000256" key="9">
    <source>
        <dbReference type="ARBA" id="ARBA00022723"/>
    </source>
</evidence>
<feature type="binding site" evidence="20">
    <location>
        <position position="226"/>
    </location>
    <ligand>
        <name>UDP-N-acetyl-alpha-D-glucosamine</name>
        <dbReference type="ChEBI" id="CHEBI:57705"/>
    </ligand>
</feature>
<feature type="binding site" evidence="20">
    <location>
        <position position="23"/>
    </location>
    <ligand>
        <name>UDP-N-acetyl-alpha-D-glucosamine</name>
        <dbReference type="ChEBI" id="CHEBI:57705"/>
    </ligand>
</feature>
<comment type="similarity">
    <text evidence="4 20">In the C-terminal section; belongs to the transferase hexapeptide repeat family.</text>
</comment>
<keyword evidence="12 20" id="KW-0133">Cell shape</keyword>
<keyword evidence="14 20" id="KW-0511">Multifunctional enzyme</keyword>
<evidence type="ECO:0000256" key="2">
    <source>
        <dbReference type="ARBA" id="ARBA00005166"/>
    </source>
</evidence>
<comment type="catalytic activity">
    <reaction evidence="18 20">
        <text>N-acetyl-alpha-D-glucosamine 1-phosphate + UTP + H(+) = UDP-N-acetyl-alpha-D-glucosamine + diphosphate</text>
        <dbReference type="Rhea" id="RHEA:13509"/>
        <dbReference type="ChEBI" id="CHEBI:15378"/>
        <dbReference type="ChEBI" id="CHEBI:33019"/>
        <dbReference type="ChEBI" id="CHEBI:46398"/>
        <dbReference type="ChEBI" id="CHEBI:57705"/>
        <dbReference type="ChEBI" id="CHEBI:57776"/>
        <dbReference type="EC" id="2.7.7.23"/>
    </reaction>
</comment>
<feature type="binding site" evidence="20">
    <location>
        <begin position="384"/>
        <end position="385"/>
    </location>
    <ligand>
        <name>acetyl-CoA</name>
        <dbReference type="ChEBI" id="CHEBI:57288"/>
    </ligand>
</feature>
<evidence type="ECO:0000256" key="18">
    <source>
        <dbReference type="ARBA" id="ARBA00048493"/>
    </source>
</evidence>
<comment type="subunit">
    <text evidence="20">Homotrimer.</text>
</comment>
<dbReference type="AlphaFoldDB" id="A0A926EAY6"/>
<evidence type="ECO:0000256" key="5">
    <source>
        <dbReference type="ARBA" id="ARBA00007947"/>
    </source>
</evidence>
<dbReference type="GO" id="GO:0016020">
    <property type="term" value="C:membrane"/>
    <property type="evidence" value="ECO:0007669"/>
    <property type="project" value="GOC"/>
</dbReference>
<evidence type="ECO:0000259" key="21">
    <source>
        <dbReference type="Pfam" id="PF00483"/>
    </source>
</evidence>
<feature type="binding site" evidence="20">
    <location>
        <position position="375"/>
    </location>
    <ligand>
        <name>UDP-N-acetyl-alpha-D-glucosamine</name>
        <dbReference type="ChEBI" id="CHEBI:57705"/>
    </ligand>
</feature>
<evidence type="ECO:0000313" key="22">
    <source>
        <dbReference type="EMBL" id="MBC8570562.1"/>
    </source>
</evidence>
<evidence type="ECO:0000256" key="7">
    <source>
        <dbReference type="ARBA" id="ARBA00022679"/>
    </source>
</evidence>
<comment type="function">
    <text evidence="19 20">Catalyzes the last two sequential reactions in the de novo biosynthetic pathway for UDP-N-acetylglucosamine (UDP-GlcNAc). The C-terminal domain catalyzes the transfer of acetyl group from acetyl coenzyme A to glucosamine-1-phosphate (GlcN-1-P) to produce N-acetylglucosamine-1-phosphate (GlcNAc-1-P), which is converted into UDP-GlcNAc by the transfer of uridine 5-monophosphate (from uridine 5-triphosphate), a reaction catalyzed by the N-terminal domain.</text>
</comment>
<evidence type="ECO:0000256" key="14">
    <source>
        <dbReference type="ARBA" id="ARBA00023268"/>
    </source>
</evidence>
<feature type="active site" description="Proton acceptor" evidence="20">
    <location>
        <position position="361"/>
    </location>
</feature>
<evidence type="ECO:0000256" key="12">
    <source>
        <dbReference type="ARBA" id="ARBA00022960"/>
    </source>
</evidence>
<dbReference type="PANTHER" id="PTHR43584">
    <property type="entry name" value="NUCLEOTIDYL TRANSFERASE"/>
    <property type="match status" value="1"/>
</dbReference>
<comment type="caution">
    <text evidence="22">The sequence shown here is derived from an EMBL/GenBank/DDBJ whole genome shotgun (WGS) entry which is preliminary data.</text>
</comment>
<dbReference type="SUPFAM" id="SSF53448">
    <property type="entry name" value="Nucleotide-diphospho-sugar transferases"/>
    <property type="match status" value="1"/>
</dbReference>
<evidence type="ECO:0000256" key="3">
    <source>
        <dbReference type="ARBA" id="ARBA00005208"/>
    </source>
</evidence>
<keyword evidence="13 20" id="KW-0573">Peptidoglycan synthesis</keyword>
<dbReference type="GO" id="GO:0006048">
    <property type="term" value="P:UDP-N-acetylglucosamine biosynthetic process"/>
    <property type="evidence" value="ECO:0007669"/>
    <property type="project" value="InterPro"/>
</dbReference>
<dbReference type="GO" id="GO:0000287">
    <property type="term" value="F:magnesium ion binding"/>
    <property type="evidence" value="ECO:0007669"/>
    <property type="project" value="UniProtKB-UniRule"/>
</dbReference>
<evidence type="ECO:0000256" key="15">
    <source>
        <dbReference type="ARBA" id="ARBA00023315"/>
    </source>
</evidence>
<evidence type="ECO:0000256" key="20">
    <source>
        <dbReference type="HAMAP-Rule" id="MF_01631"/>
    </source>
</evidence>
<keyword evidence="15 20" id="KW-0012">Acyltransferase</keyword>
<dbReference type="EC" id="2.3.1.157" evidence="20"/>
<feature type="binding site" evidence="20">
    <location>
        <position position="168"/>
    </location>
    <ligand>
        <name>UDP-N-acetyl-alpha-D-glucosamine</name>
        <dbReference type="ChEBI" id="CHEBI:57705"/>
    </ligand>
</feature>
<dbReference type="EMBL" id="JACRTC010000004">
    <property type="protein sequence ID" value="MBC8570562.1"/>
    <property type="molecule type" value="Genomic_DNA"/>
</dbReference>
<dbReference type="Gene3D" id="3.90.550.10">
    <property type="entry name" value="Spore Coat Polysaccharide Biosynthesis Protein SpsA, Chain A"/>
    <property type="match status" value="1"/>
</dbReference>
<dbReference type="Proteomes" id="UP000660861">
    <property type="component" value="Unassembled WGS sequence"/>
</dbReference>
<keyword evidence="7 20" id="KW-0808">Transferase</keyword>
<accession>A0A926EAY6</accession>
<dbReference type="InterPro" id="IPR005882">
    <property type="entry name" value="Bifunctional_GlmU"/>
</dbReference>
<dbReference type="GO" id="GO:0005737">
    <property type="term" value="C:cytoplasm"/>
    <property type="evidence" value="ECO:0007669"/>
    <property type="project" value="UniProtKB-SubCell"/>
</dbReference>
<dbReference type="EC" id="2.7.7.23" evidence="20"/>
<comment type="subcellular location">
    <subcellularLocation>
        <location evidence="1 20">Cytoplasm</location>
    </subcellularLocation>
</comment>
<dbReference type="HAMAP" id="MF_01631">
    <property type="entry name" value="GlmU"/>
    <property type="match status" value="1"/>
</dbReference>
<dbReference type="InterPro" id="IPR005835">
    <property type="entry name" value="NTP_transferase_dom"/>
</dbReference>
<dbReference type="InterPro" id="IPR050065">
    <property type="entry name" value="GlmU-like"/>
</dbReference>
<reference evidence="22" key="1">
    <citation type="submission" date="2020-08" db="EMBL/GenBank/DDBJ databases">
        <title>Genome public.</title>
        <authorList>
            <person name="Liu C."/>
            <person name="Sun Q."/>
        </authorList>
    </citation>
    <scope>NUCLEOTIDE SEQUENCE</scope>
    <source>
        <strain evidence="22">NSJ-54</strain>
    </source>
</reference>
<keyword evidence="6 20" id="KW-0963">Cytoplasm</keyword>
<comment type="caution">
    <text evidence="20">Lacks conserved residue(s) required for the propagation of feature annotation.</text>
</comment>
<gene>
    <name evidence="20 22" type="primary">glmU</name>
    <name evidence="22" type="ORF">H8709_06915</name>
</gene>
<feature type="binding site" evidence="20">
    <location>
        <position position="349"/>
    </location>
    <ligand>
        <name>UDP-N-acetyl-alpha-D-glucosamine</name>
        <dbReference type="ChEBI" id="CHEBI:57705"/>
    </ligand>
</feature>
<dbReference type="GO" id="GO:0071555">
    <property type="term" value="P:cell wall organization"/>
    <property type="evidence" value="ECO:0007669"/>
    <property type="project" value="UniProtKB-KW"/>
</dbReference>
<dbReference type="InterPro" id="IPR038009">
    <property type="entry name" value="GlmU_C_LbH"/>
</dbReference>
<dbReference type="GO" id="GO:0009252">
    <property type="term" value="P:peptidoglycan biosynthetic process"/>
    <property type="evidence" value="ECO:0007669"/>
    <property type="project" value="UniProtKB-UniRule"/>
</dbReference>
<dbReference type="Pfam" id="PF00132">
    <property type="entry name" value="Hexapep"/>
    <property type="match status" value="2"/>
</dbReference>
<dbReference type="PANTHER" id="PTHR43584:SF3">
    <property type="entry name" value="BIFUNCTIONAL PROTEIN GLMU"/>
    <property type="match status" value="1"/>
</dbReference>
<dbReference type="CDD" id="cd03353">
    <property type="entry name" value="LbH_GlmU_C"/>
    <property type="match status" value="1"/>
</dbReference>
<dbReference type="RefSeq" id="WP_262397661.1">
    <property type="nucleotide sequence ID" value="NZ_JACRTC010000004.1"/>
</dbReference>
<dbReference type="GO" id="GO:0003977">
    <property type="term" value="F:UDP-N-acetylglucosamine diphosphorylase activity"/>
    <property type="evidence" value="ECO:0007669"/>
    <property type="project" value="UniProtKB-UniRule"/>
</dbReference>
<comment type="pathway">
    <text evidence="20">Bacterial outer membrane biogenesis; LPS lipid A biosynthesis.</text>
</comment>
<evidence type="ECO:0000256" key="10">
    <source>
        <dbReference type="ARBA" id="ARBA00022737"/>
    </source>
</evidence>
<feature type="binding site" evidence="20">
    <location>
        <position position="72"/>
    </location>
    <ligand>
        <name>UDP-N-acetyl-alpha-D-glucosamine</name>
        <dbReference type="ChEBI" id="CHEBI:57705"/>
    </ligand>
</feature>
<proteinExistence type="inferred from homology"/>
<dbReference type="SUPFAM" id="SSF51161">
    <property type="entry name" value="Trimeric LpxA-like enzymes"/>
    <property type="match status" value="1"/>
</dbReference>
<keyword evidence="8 20" id="KW-0548">Nucleotidyltransferase</keyword>
<comment type="cofactor">
    <cofactor evidence="20">
        <name>Mg(2+)</name>
        <dbReference type="ChEBI" id="CHEBI:18420"/>
    </cofactor>
    <text evidence="20">Binds 1 Mg(2+) ion per subunit.</text>
</comment>
<dbReference type="InterPro" id="IPR011004">
    <property type="entry name" value="Trimer_LpxA-like_sf"/>
</dbReference>
<dbReference type="GO" id="GO:0000902">
    <property type="term" value="P:cell morphogenesis"/>
    <property type="evidence" value="ECO:0007669"/>
    <property type="project" value="UniProtKB-UniRule"/>
</dbReference>
<feature type="binding site" evidence="20">
    <location>
        <position position="438"/>
    </location>
    <ligand>
        <name>acetyl-CoA</name>
        <dbReference type="ChEBI" id="CHEBI:57288"/>
    </ligand>
</feature>
<dbReference type="GO" id="GO:0009245">
    <property type="term" value="P:lipid A biosynthetic process"/>
    <property type="evidence" value="ECO:0007669"/>
    <property type="project" value="UniProtKB-UniRule"/>
</dbReference>
<evidence type="ECO:0000256" key="19">
    <source>
        <dbReference type="ARBA" id="ARBA00049628"/>
    </source>
</evidence>
<evidence type="ECO:0000256" key="11">
    <source>
        <dbReference type="ARBA" id="ARBA00022842"/>
    </source>
</evidence>
<keyword evidence="10 20" id="KW-0677">Repeat</keyword>
<comment type="similarity">
    <text evidence="5 20">In the N-terminal section; belongs to the N-acetylglucosamine-1-phosphate uridyltransferase family.</text>
</comment>
<evidence type="ECO:0000256" key="8">
    <source>
        <dbReference type="ARBA" id="ARBA00022695"/>
    </source>
</evidence>
<dbReference type="InterPro" id="IPR029044">
    <property type="entry name" value="Nucleotide-diphossugar_trans"/>
</dbReference>
<dbReference type="Gene3D" id="2.160.10.10">
    <property type="entry name" value="Hexapeptide repeat proteins"/>
    <property type="match status" value="1"/>
</dbReference>
<dbReference type="Pfam" id="PF00483">
    <property type="entry name" value="NTP_transferase"/>
    <property type="match status" value="1"/>
</dbReference>
<feature type="binding site" evidence="20">
    <location>
        <begin position="77"/>
        <end position="78"/>
    </location>
    <ligand>
        <name>UDP-N-acetyl-alpha-D-glucosamine</name>
        <dbReference type="ChEBI" id="CHEBI:57705"/>
    </ligand>
</feature>
<feature type="domain" description="Nucleotidyl transferase" evidence="21">
    <location>
        <begin position="6"/>
        <end position="213"/>
    </location>
</feature>
<dbReference type="InterPro" id="IPR001451">
    <property type="entry name" value="Hexapep"/>
</dbReference>
<evidence type="ECO:0000256" key="13">
    <source>
        <dbReference type="ARBA" id="ARBA00022984"/>
    </source>
</evidence>
<evidence type="ECO:0000256" key="4">
    <source>
        <dbReference type="ARBA" id="ARBA00007707"/>
    </source>
</evidence>
<comment type="pathway">
    <text evidence="3 20">Nucleotide-sugar biosynthesis; UDP-N-acetyl-alpha-D-glucosamine biosynthesis; UDP-N-acetyl-alpha-D-glucosamine from N-acetyl-alpha-D-glucosamine 1-phosphate: step 1/1.</text>
</comment>
<dbReference type="GO" id="GO:0019134">
    <property type="term" value="F:glucosamine-1-phosphate N-acetyltransferase activity"/>
    <property type="evidence" value="ECO:0007669"/>
    <property type="project" value="UniProtKB-UniRule"/>
</dbReference>
<feature type="binding site" evidence="20">
    <location>
        <begin position="9"/>
        <end position="12"/>
    </location>
    <ligand>
        <name>UDP-N-acetyl-alpha-D-glucosamine</name>
        <dbReference type="ChEBI" id="CHEBI:57705"/>
    </ligand>
</feature>
<dbReference type="CDD" id="cd02540">
    <property type="entry name" value="GT2_GlmU_N_bac"/>
    <property type="match status" value="1"/>
</dbReference>
<name>A0A926EAY6_9FIRM</name>
<keyword evidence="9 20" id="KW-0479">Metal-binding</keyword>
<keyword evidence="11 20" id="KW-0460">Magnesium</keyword>
<feature type="binding site" evidence="20">
    <location>
        <position position="102"/>
    </location>
    <ligand>
        <name>Mg(2+)</name>
        <dbReference type="ChEBI" id="CHEBI:18420"/>
    </ligand>
</feature>
<sequence>MNDVCALILAAGDGKRMKSKYPKVLCRVLERPMIQWVLESVRQAGMEHICVITGRGGDLVRESCEGCSFAEQAERLGTGHAAAQGIGFLREHPGDVLVLCGDAPFIDAGTIERAHVLHTKTASAVTVITASLDDPTGYGRIVRRGEEIAAIVEQSDATETERAIKEVNSGAYWFDGAFLIEALGRLTPQNAQGEYYLTDTVKIAVEEGRRVSGYLSQNPDVILGANSRQGLYALTEIARRKVIEDHMENGVEFVSLDGVLIAPGVKIGPDTRILPGTILLGDTVIGEDCVIGPQSRIENSVIGSGSTINACQIYDSKVGEGVKMGPFVHIRPNSVILDKVKIGDFVEIKNSQIGEGTKVPHLTYVGDSDVGKGVNFGCGCVTVNYDGRVKSRTTVGDHAFIGCNTNLIAPVKVGDGAYTAAGSTITEDVPDGAMAIARSRQENKAGYAEKKLKK</sequence>
<keyword evidence="16 20" id="KW-0961">Cell wall biogenesis/degradation</keyword>
<keyword evidence="23" id="KW-1185">Reference proteome</keyword>
<feature type="binding site" evidence="20">
    <location>
        <position position="421"/>
    </location>
    <ligand>
        <name>acetyl-CoA</name>
        <dbReference type="ChEBI" id="CHEBI:57288"/>
    </ligand>
</feature>
<dbReference type="NCBIfam" id="TIGR01173">
    <property type="entry name" value="glmU"/>
    <property type="match status" value="1"/>
</dbReference>
<feature type="binding site" evidence="20">
    <location>
        <position position="139"/>
    </location>
    <ligand>
        <name>UDP-N-acetyl-alpha-D-glucosamine</name>
        <dbReference type="ChEBI" id="CHEBI:57705"/>
    </ligand>
</feature>
<dbReference type="NCBIfam" id="NF010934">
    <property type="entry name" value="PRK14354.1"/>
    <property type="match status" value="1"/>
</dbReference>
<comment type="catalytic activity">
    <reaction evidence="17 20">
        <text>alpha-D-glucosamine 1-phosphate + acetyl-CoA = N-acetyl-alpha-D-glucosamine 1-phosphate + CoA + H(+)</text>
        <dbReference type="Rhea" id="RHEA:13725"/>
        <dbReference type="ChEBI" id="CHEBI:15378"/>
        <dbReference type="ChEBI" id="CHEBI:57287"/>
        <dbReference type="ChEBI" id="CHEBI:57288"/>
        <dbReference type="ChEBI" id="CHEBI:57776"/>
        <dbReference type="ChEBI" id="CHEBI:58516"/>
        <dbReference type="EC" id="2.3.1.157"/>
    </reaction>
</comment>
<feature type="binding site" evidence="20">
    <location>
        <position position="153"/>
    </location>
    <ligand>
        <name>UDP-N-acetyl-alpha-D-glucosamine</name>
        <dbReference type="ChEBI" id="CHEBI:57705"/>
    </ligand>
</feature>
<dbReference type="GO" id="GO:0008360">
    <property type="term" value="P:regulation of cell shape"/>
    <property type="evidence" value="ECO:0007669"/>
    <property type="project" value="UniProtKB-KW"/>
</dbReference>
<feature type="binding site" evidence="20">
    <location>
        <position position="226"/>
    </location>
    <ligand>
        <name>Mg(2+)</name>
        <dbReference type="ChEBI" id="CHEBI:18420"/>
    </ligand>
</feature>